<feature type="transmembrane region" description="Helical" evidence="5">
    <location>
        <begin position="391"/>
        <end position="410"/>
    </location>
</feature>
<comment type="subcellular location">
    <subcellularLocation>
        <location evidence="1">Membrane</location>
        <topology evidence="1">Multi-pass membrane protein</topology>
    </subcellularLocation>
</comment>
<name>A0A511B3W6_9PROT</name>
<feature type="transmembrane region" description="Helical" evidence="5">
    <location>
        <begin position="151"/>
        <end position="173"/>
    </location>
</feature>
<dbReference type="InterPro" id="IPR011701">
    <property type="entry name" value="MFS"/>
</dbReference>
<feature type="transmembrane region" description="Helical" evidence="5">
    <location>
        <begin position="230"/>
        <end position="252"/>
    </location>
</feature>
<keyword evidence="4 5" id="KW-0472">Membrane</keyword>
<dbReference type="PROSITE" id="PS50850">
    <property type="entry name" value="MFS"/>
    <property type="match status" value="1"/>
</dbReference>
<evidence type="ECO:0000256" key="4">
    <source>
        <dbReference type="ARBA" id="ARBA00023136"/>
    </source>
</evidence>
<evidence type="ECO:0000256" key="3">
    <source>
        <dbReference type="ARBA" id="ARBA00022989"/>
    </source>
</evidence>
<feature type="domain" description="Major facilitator superfamily (MFS) profile" evidence="6">
    <location>
        <begin position="27"/>
        <end position="411"/>
    </location>
</feature>
<dbReference type="RefSeq" id="WP_146793267.1">
    <property type="nucleotide sequence ID" value="NZ_BARC01000005.1"/>
</dbReference>
<dbReference type="Pfam" id="PF07690">
    <property type="entry name" value="MFS_1"/>
    <property type="match status" value="1"/>
</dbReference>
<dbReference type="Proteomes" id="UP000321230">
    <property type="component" value="Unassembled WGS sequence"/>
</dbReference>
<reference evidence="7 8" key="1">
    <citation type="submission" date="2019-07" db="EMBL/GenBank/DDBJ databases">
        <title>Whole genome shotgun sequence of Gluconobacter wancherniae NBRC 103581.</title>
        <authorList>
            <person name="Hosoyama A."/>
            <person name="Uohara A."/>
            <person name="Ohji S."/>
            <person name="Ichikawa N."/>
        </authorList>
    </citation>
    <scope>NUCLEOTIDE SEQUENCE [LARGE SCALE GENOMIC DNA]</scope>
    <source>
        <strain evidence="7 8">NBRC 103581</strain>
    </source>
</reference>
<dbReference type="PANTHER" id="PTHR23508:SF10">
    <property type="entry name" value="CARBOXYLIC ACID TRANSPORTER PROTEIN HOMOLOG"/>
    <property type="match status" value="1"/>
</dbReference>
<evidence type="ECO:0000259" key="6">
    <source>
        <dbReference type="PROSITE" id="PS50850"/>
    </source>
</evidence>
<sequence>MTVSSPQPASEKASENSFRALLPYWQVTFASFLGWFLDAFDQTSLMFTLPDIAHDLECTIGALGTVLTAQAIGRAVGNTSWGWLSDRYGRRIAFMLGVVWFGVFSALTGLSHSLYMLMIVQFMFGIGFGGEWTASAALLMESVPARTRPVASAIMMSGYEVGYFVAAAAQALILPHYSWRILFFIGLAPALLAIFIRIGVKESPVWLRNQQNRQTRQTAGVPKQAVRPKFVMNAAAFQAIALMSFLEFQKAAIYTFYPTILRGAHHLTPGQVFWPITLYCFGSFSGKLVCGWLAQRFGDVKVMLAAIGVVVLTIWPFLSAPTWSMLLAAAVIMGAAASGIFALVPHYLAKRFPSDTRSLGMGLAYALGSLGQGLASWLVPVFGPSTRMLPISAEAFVVGSSAVTAGIAMVQPKHLPGEHMEGDELPIA</sequence>
<dbReference type="PROSITE" id="PS00217">
    <property type="entry name" value="SUGAR_TRANSPORT_2"/>
    <property type="match status" value="1"/>
</dbReference>
<feature type="transmembrane region" description="Helical" evidence="5">
    <location>
        <begin position="360"/>
        <end position="379"/>
    </location>
</feature>
<feature type="transmembrane region" description="Helical" evidence="5">
    <location>
        <begin position="20"/>
        <end position="37"/>
    </location>
</feature>
<feature type="transmembrane region" description="Helical" evidence="5">
    <location>
        <begin position="324"/>
        <end position="348"/>
    </location>
</feature>
<keyword evidence="3 5" id="KW-1133">Transmembrane helix</keyword>
<dbReference type="Gene3D" id="1.20.1250.20">
    <property type="entry name" value="MFS general substrate transporter like domains"/>
    <property type="match status" value="2"/>
</dbReference>
<feature type="transmembrane region" description="Helical" evidence="5">
    <location>
        <begin position="116"/>
        <end position="139"/>
    </location>
</feature>
<dbReference type="GO" id="GO:0005886">
    <property type="term" value="C:plasma membrane"/>
    <property type="evidence" value="ECO:0007669"/>
    <property type="project" value="TreeGrafter"/>
</dbReference>
<protein>
    <submittedName>
        <fullName evidence="7">MFS transporter</fullName>
    </submittedName>
</protein>
<evidence type="ECO:0000313" key="8">
    <source>
        <dbReference type="Proteomes" id="UP000321230"/>
    </source>
</evidence>
<keyword evidence="2 5" id="KW-0812">Transmembrane</keyword>
<evidence type="ECO:0000313" key="7">
    <source>
        <dbReference type="EMBL" id="GEK92497.1"/>
    </source>
</evidence>
<dbReference type="GO" id="GO:0046943">
    <property type="term" value="F:carboxylic acid transmembrane transporter activity"/>
    <property type="evidence" value="ECO:0007669"/>
    <property type="project" value="TreeGrafter"/>
</dbReference>
<dbReference type="InterPro" id="IPR005829">
    <property type="entry name" value="Sugar_transporter_CS"/>
</dbReference>
<evidence type="ECO:0000256" key="2">
    <source>
        <dbReference type="ARBA" id="ARBA00022692"/>
    </source>
</evidence>
<keyword evidence="8" id="KW-1185">Reference proteome</keyword>
<dbReference type="EMBL" id="BJUZ01000001">
    <property type="protein sequence ID" value="GEK92497.1"/>
    <property type="molecule type" value="Genomic_DNA"/>
</dbReference>
<feature type="transmembrane region" description="Helical" evidence="5">
    <location>
        <begin position="179"/>
        <end position="200"/>
    </location>
</feature>
<comment type="caution">
    <text evidence="7">The sequence shown here is derived from an EMBL/GenBank/DDBJ whole genome shotgun (WGS) entry which is preliminary data.</text>
</comment>
<dbReference type="SUPFAM" id="SSF103473">
    <property type="entry name" value="MFS general substrate transporter"/>
    <property type="match status" value="1"/>
</dbReference>
<dbReference type="OrthoDB" id="5368493at2"/>
<organism evidence="7 8">
    <name type="scientific">Gluconobacter wancherniae NBRC 103581</name>
    <dbReference type="NCBI Taxonomy" id="656744"/>
    <lineage>
        <taxon>Bacteria</taxon>
        <taxon>Pseudomonadati</taxon>
        <taxon>Pseudomonadota</taxon>
        <taxon>Alphaproteobacteria</taxon>
        <taxon>Acetobacterales</taxon>
        <taxon>Acetobacteraceae</taxon>
        <taxon>Gluconobacter</taxon>
    </lineage>
</organism>
<evidence type="ECO:0000256" key="5">
    <source>
        <dbReference type="SAM" id="Phobius"/>
    </source>
</evidence>
<dbReference type="InterPro" id="IPR020846">
    <property type="entry name" value="MFS_dom"/>
</dbReference>
<dbReference type="AlphaFoldDB" id="A0A511B3W6"/>
<feature type="transmembrane region" description="Helical" evidence="5">
    <location>
        <begin position="272"/>
        <end position="293"/>
    </location>
</feature>
<dbReference type="PANTHER" id="PTHR23508">
    <property type="entry name" value="CARBOXYLIC ACID TRANSPORTER PROTEIN HOMOLOG"/>
    <property type="match status" value="1"/>
</dbReference>
<feature type="transmembrane region" description="Helical" evidence="5">
    <location>
        <begin position="92"/>
        <end position="110"/>
    </location>
</feature>
<accession>A0A511B3W6</accession>
<proteinExistence type="predicted"/>
<feature type="transmembrane region" description="Helical" evidence="5">
    <location>
        <begin position="300"/>
        <end position="318"/>
    </location>
</feature>
<evidence type="ECO:0000256" key="1">
    <source>
        <dbReference type="ARBA" id="ARBA00004141"/>
    </source>
</evidence>
<gene>
    <name evidence="7" type="ORF">GWA01_02670</name>
</gene>
<dbReference type="InterPro" id="IPR036259">
    <property type="entry name" value="MFS_trans_sf"/>
</dbReference>